<feature type="region of interest" description="Disordered" evidence="1">
    <location>
        <begin position="10"/>
        <end position="50"/>
    </location>
</feature>
<name>A0AA40KH28_9HYME</name>
<evidence type="ECO:0000256" key="1">
    <source>
        <dbReference type="SAM" id="MobiDB-lite"/>
    </source>
</evidence>
<comment type="caution">
    <text evidence="2">The sequence shown here is derived from an EMBL/GenBank/DDBJ whole genome shotgun (WGS) entry which is preliminary data.</text>
</comment>
<protein>
    <submittedName>
        <fullName evidence="2">Uncharacterized protein</fullName>
    </submittedName>
</protein>
<accession>A0AA40KH28</accession>
<evidence type="ECO:0000313" key="2">
    <source>
        <dbReference type="EMBL" id="KAK1119818.1"/>
    </source>
</evidence>
<dbReference type="EMBL" id="JAHYIQ010000034">
    <property type="protein sequence ID" value="KAK1119818.1"/>
    <property type="molecule type" value="Genomic_DNA"/>
</dbReference>
<dbReference type="Proteomes" id="UP001177670">
    <property type="component" value="Unassembled WGS sequence"/>
</dbReference>
<reference evidence="2" key="1">
    <citation type="submission" date="2021-10" db="EMBL/GenBank/DDBJ databases">
        <title>Melipona bicolor Genome sequencing and assembly.</title>
        <authorList>
            <person name="Araujo N.S."/>
            <person name="Arias M.C."/>
        </authorList>
    </citation>
    <scope>NUCLEOTIDE SEQUENCE</scope>
    <source>
        <strain evidence="2">USP_2M_L1-L4_2017</strain>
        <tissue evidence="2">Whole body</tissue>
    </source>
</reference>
<feature type="compositionally biased region" description="Gly residues" evidence="1">
    <location>
        <begin position="19"/>
        <end position="31"/>
    </location>
</feature>
<evidence type="ECO:0000313" key="3">
    <source>
        <dbReference type="Proteomes" id="UP001177670"/>
    </source>
</evidence>
<sequence length="134" mass="14689">MLRRWQHLARLIASNKPSDGGGGGGGGGGGKGQRKRGQSEVADCRRFPGQSENYQREITRWDGLVKRFRNPSREGDGVFRNNGLEAPAELWPSCARTRKYVVARADERGVLSLVSLWPRRGGSRGLGGGDRVKD</sequence>
<gene>
    <name evidence="2" type="ORF">K0M31_012896</name>
</gene>
<dbReference type="AlphaFoldDB" id="A0AA40KH28"/>
<proteinExistence type="predicted"/>
<organism evidence="2 3">
    <name type="scientific">Melipona bicolor</name>
    <dbReference type="NCBI Taxonomy" id="60889"/>
    <lineage>
        <taxon>Eukaryota</taxon>
        <taxon>Metazoa</taxon>
        <taxon>Ecdysozoa</taxon>
        <taxon>Arthropoda</taxon>
        <taxon>Hexapoda</taxon>
        <taxon>Insecta</taxon>
        <taxon>Pterygota</taxon>
        <taxon>Neoptera</taxon>
        <taxon>Endopterygota</taxon>
        <taxon>Hymenoptera</taxon>
        <taxon>Apocrita</taxon>
        <taxon>Aculeata</taxon>
        <taxon>Apoidea</taxon>
        <taxon>Anthophila</taxon>
        <taxon>Apidae</taxon>
        <taxon>Melipona</taxon>
    </lineage>
</organism>
<keyword evidence="3" id="KW-1185">Reference proteome</keyword>